<organism evidence="2 3">
    <name type="scientific">Seminavis robusta</name>
    <dbReference type="NCBI Taxonomy" id="568900"/>
    <lineage>
        <taxon>Eukaryota</taxon>
        <taxon>Sar</taxon>
        <taxon>Stramenopiles</taxon>
        <taxon>Ochrophyta</taxon>
        <taxon>Bacillariophyta</taxon>
        <taxon>Bacillariophyceae</taxon>
        <taxon>Bacillariophycidae</taxon>
        <taxon>Naviculales</taxon>
        <taxon>Naviculaceae</taxon>
        <taxon>Seminavis</taxon>
    </lineage>
</organism>
<dbReference type="AlphaFoldDB" id="A0A9N8E086"/>
<evidence type="ECO:0000256" key="1">
    <source>
        <dbReference type="SAM" id="Phobius"/>
    </source>
</evidence>
<dbReference type="Proteomes" id="UP001153069">
    <property type="component" value="Unassembled WGS sequence"/>
</dbReference>
<keyword evidence="1" id="KW-0472">Membrane</keyword>
<keyword evidence="3" id="KW-1185">Reference proteome</keyword>
<gene>
    <name evidence="2" type="ORF">SEMRO_420_G139340.1</name>
</gene>
<feature type="transmembrane region" description="Helical" evidence="1">
    <location>
        <begin position="21"/>
        <end position="39"/>
    </location>
</feature>
<accession>A0A9N8E086</accession>
<keyword evidence="1" id="KW-0812">Transmembrane</keyword>
<proteinExistence type="predicted"/>
<keyword evidence="1" id="KW-1133">Transmembrane helix</keyword>
<comment type="caution">
    <text evidence="2">The sequence shown here is derived from an EMBL/GenBank/DDBJ whole genome shotgun (WGS) entry which is preliminary data.</text>
</comment>
<name>A0A9N8E086_9STRA</name>
<reference evidence="2" key="1">
    <citation type="submission" date="2020-06" db="EMBL/GenBank/DDBJ databases">
        <authorList>
            <consortium name="Plant Systems Biology data submission"/>
        </authorList>
    </citation>
    <scope>NUCLEOTIDE SEQUENCE</scope>
    <source>
        <strain evidence="2">D6</strain>
    </source>
</reference>
<evidence type="ECO:0000313" key="2">
    <source>
        <dbReference type="EMBL" id="CAB9510106.1"/>
    </source>
</evidence>
<protein>
    <submittedName>
        <fullName evidence="2">Uncharacterized protein</fullName>
    </submittedName>
</protein>
<dbReference type="EMBL" id="CAICTM010000419">
    <property type="protein sequence ID" value="CAB9510106.1"/>
    <property type="molecule type" value="Genomic_DNA"/>
</dbReference>
<evidence type="ECO:0000313" key="3">
    <source>
        <dbReference type="Proteomes" id="UP001153069"/>
    </source>
</evidence>
<sequence>MAMTRNEQVAFSPRGTIKKRFFAMALVGVCLVWVGLIITDVNVMRGAVMTATAANQEESGTVGANNTGTANVDGNTTRWSMLAMDAFVAGSSVPRKPYSRILDSTADLQTTAEADTTEAKAPSAKTISLVTSFFADALVQEDPHPHLAEIQASILNNLHNPYFDQLVVILDGSSSQSNCTTFYDRIGVLQRQYAKYWKLMDRHPKIVKPSLTCVDRPESQPNYYEMFTYATDPNIVTGDIIVLSNADQAFDDTVGEVSRTGIAGRCGATTPSWDGYVFHRLLVQGKLQPQDFMRNTLTESGRAFFKMNESGGENAGLWALLAQIPEANDANGCALVRTWHFHHAKKMHAHKTDEKYWDNPESPYRVPKPHRRPTVPLDQVLLKAATL</sequence>